<feature type="compositionally biased region" description="Low complexity" evidence="1">
    <location>
        <begin position="207"/>
        <end position="219"/>
    </location>
</feature>
<feature type="domain" description="Pyridoxamine 5'-phosphate oxidase N-terminal" evidence="2">
    <location>
        <begin position="87"/>
        <end position="157"/>
    </location>
</feature>
<protein>
    <recommendedName>
        <fullName evidence="2">Pyridoxamine 5'-phosphate oxidase N-terminal domain-containing protein</fullName>
    </recommendedName>
</protein>
<dbReference type="InterPro" id="IPR011576">
    <property type="entry name" value="Pyridox_Oxase_N"/>
</dbReference>
<organism evidence="3 4">
    <name type="scientific">Kitasatospora saccharophila</name>
    <dbReference type="NCBI Taxonomy" id="407973"/>
    <lineage>
        <taxon>Bacteria</taxon>
        <taxon>Bacillati</taxon>
        <taxon>Actinomycetota</taxon>
        <taxon>Actinomycetes</taxon>
        <taxon>Kitasatosporales</taxon>
        <taxon>Streptomycetaceae</taxon>
        <taxon>Kitasatospora</taxon>
    </lineage>
</organism>
<evidence type="ECO:0000313" key="4">
    <source>
        <dbReference type="Proteomes" id="UP001500897"/>
    </source>
</evidence>
<dbReference type="Pfam" id="PF01243">
    <property type="entry name" value="PNPOx_N"/>
    <property type="match status" value="1"/>
</dbReference>
<dbReference type="Proteomes" id="UP001500897">
    <property type="component" value="Unassembled WGS sequence"/>
</dbReference>
<evidence type="ECO:0000259" key="2">
    <source>
        <dbReference type="Pfam" id="PF01243"/>
    </source>
</evidence>
<keyword evidence="4" id="KW-1185">Reference proteome</keyword>
<name>A0ABP5IRK9_9ACTN</name>
<dbReference type="EMBL" id="BAAANS010000026">
    <property type="protein sequence ID" value="GAA2103841.1"/>
    <property type="molecule type" value="Genomic_DNA"/>
</dbReference>
<dbReference type="InterPro" id="IPR012349">
    <property type="entry name" value="Split_barrel_FMN-bd"/>
</dbReference>
<feature type="region of interest" description="Disordered" evidence="1">
    <location>
        <begin position="197"/>
        <end position="219"/>
    </location>
</feature>
<evidence type="ECO:0000256" key="1">
    <source>
        <dbReference type="SAM" id="MobiDB-lite"/>
    </source>
</evidence>
<dbReference type="SUPFAM" id="SSF50475">
    <property type="entry name" value="FMN-binding split barrel"/>
    <property type="match status" value="1"/>
</dbReference>
<dbReference type="Gene3D" id="2.30.110.10">
    <property type="entry name" value="Electron Transport, Fmn-binding Protein, Chain A"/>
    <property type="match status" value="1"/>
</dbReference>
<comment type="caution">
    <text evidence="3">The sequence shown here is derived from an EMBL/GenBank/DDBJ whole genome shotgun (WGS) entry which is preliminary data.</text>
</comment>
<accession>A0ABP5IRK9</accession>
<reference evidence="4" key="1">
    <citation type="journal article" date="2019" name="Int. J. Syst. Evol. Microbiol.">
        <title>The Global Catalogue of Microorganisms (GCM) 10K type strain sequencing project: providing services to taxonomists for standard genome sequencing and annotation.</title>
        <authorList>
            <consortium name="The Broad Institute Genomics Platform"/>
            <consortium name="The Broad Institute Genome Sequencing Center for Infectious Disease"/>
            <person name="Wu L."/>
            <person name="Ma J."/>
        </authorList>
    </citation>
    <scope>NUCLEOTIDE SEQUENCE [LARGE SCALE GENOMIC DNA]</scope>
    <source>
        <strain evidence="4">JCM 14559</strain>
    </source>
</reference>
<sequence>MRRVAQPQVENAVRRNGPEIGGHAEFLSGNGYKWGVYETAEDLARLQELIDDSARRASPGLRASFGLPEQSLSAAQVVRRCDGVFQVVLATVTAAGEPRCAPVGALFVHGRLYVPTTAGSFRARNLAARPALSLSLAGDDGFALVAHGAGELVTPADPGFGEVEDAQFAARGTRVGDWGRGLFIRARLGSLFTYARDPKSYPPAEPAPAADPTGPARRS</sequence>
<gene>
    <name evidence="3" type="ORF">GCM10009759_39600</name>
</gene>
<evidence type="ECO:0000313" key="3">
    <source>
        <dbReference type="EMBL" id="GAA2103841.1"/>
    </source>
</evidence>
<proteinExistence type="predicted"/>